<feature type="compositionally biased region" description="Polar residues" evidence="2">
    <location>
        <begin position="182"/>
        <end position="197"/>
    </location>
</feature>
<protein>
    <recommendedName>
        <fullName evidence="3">Reverse transcriptase/retrotransposon-derived protein RNase H-like domain-containing protein</fullName>
    </recommendedName>
</protein>
<dbReference type="InterPro" id="IPR036872">
    <property type="entry name" value="CH_dom_sf"/>
</dbReference>
<feature type="compositionally biased region" description="Basic and acidic residues" evidence="2">
    <location>
        <begin position="199"/>
        <end position="215"/>
    </location>
</feature>
<comment type="caution">
    <text evidence="4">The sequence shown here is derived from an EMBL/GenBank/DDBJ whole genome shotgun (WGS) entry which is preliminary data.</text>
</comment>
<dbReference type="SUPFAM" id="SSF56672">
    <property type="entry name" value="DNA/RNA polymerases"/>
    <property type="match status" value="1"/>
</dbReference>
<evidence type="ECO:0000256" key="2">
    <source>
        <dbReference type="SAM" id="MobiDB-lite"/>
    </source>
</evidence>
<accession>A0AA88LEL2</accession>
<sequence length="373" mass="42374">MYKDLSRYIPNLATLNKPLRDLSKHQKFEWNTSHEEAKRGIQNAIFKNHSYFYPEAKEIEVITDASQHGLGAQLSTDGAAIAFASRSLSETEQSYSQMEKEMLAITFACERFHQYLFGRTICQAGTFRRNRIHIKSRQDPTVTDLHDGASCQVETSQFFEDRTGPVSIWPSKHVSDPLADSPETTDPPTAESPTPKQGVTDKEAEATDPAQAERIKHGRSVMAIRSGRQVKPLAKNWMNSMGVSPHVNWLYTRLVNFQLYDIIRPGIVNWPRVHRKFSKLRKFMENSNYVVELGKQLRFSLVGIAGQDGNAGIAGQDGNRGSRCWNSQPVKTFAMRWLIVNRLLTLESTEEVRVSKLTSEVLIRKNFILKGFK</sequence>
<dbReference type="InterPro" id="IPR041577">
    <property type="entry name" value="RT_RNaseH_2"/>
</dbReference>
<dbReference type="GO" id="GO:0003824">
    <property type="term" value="F:catalytic activity"/>
    <property type="evidence" value="ECO:0007669"/>
    <property type="project" value="UniProtKB-KW"/>
</dbReference>
<evidence type="ECO:0000313" key="4">
    <source>
        <dbReference type="EMBL" id="KAK2718695.1"/>
    </source>
</evidence>
<dbReference type="Pfam" id="PF17919">
    <property type="entry name" value="RT_RNaseH_2"/>
    <property type="match status" value="1"/>
</dbReference>
<dbReference type="GO" id="GO:0071897">
    <property type="term" value="P:DNA biosynthetic process"/>
    <property type="evidence" value="ECO:0007669"/>
    <property type="project" value="UniProtKB-ARBA"/>
</dbReference>
<evidence type="ECO:0000313" key="5">
    <source>
        <dbReference type="Proteomes" id="UP001187531"/>
    </source>
</evidence>
<keyword evidence="1" id="KW-0511">Multifunctional enzyme</keyword>
<organism evidence="4 5">
    <name type="scientific">Artemia franciscana</name>
    <name type="common">Brine shrimp</name>
    <name type="synonym">Artemia sanfranciscana</name>
    <dbReference type="NCBI Taxonomy" id="6661"/>
    <lineage>
        <taxon>Eukaryota</taxon>
        <taxon>Metazoa</taxon>
        <taxon>Ecdysozoa</taxon>
        <taxon>Arthropoda</taxon>
        <taxon>Crustacea</taxon>
        <taxon>Branchiopoda</taxon>
        <taxon>Anostraca</taxon>
        <taxon>Artemiidae</taxon>
        <taxon>Artemia</taxon>
    </lineage>
</organism>
<keyword evidence="5" id="KW-1185">Reference proteome</keyword>
<name>A0AA88LEL2_ARTSF</name>
<dbReference type="SUPFAM" id="SSF47576">
    <property type="entry name" value="Calponin-homology domain, CH-domain"/>
    <property type="match status" value="1"/>
</dbReference>
<gene>
    <name evidence="4" type="ORF">QYM36_005877</name>
</gene>
<dbReference type="AlphaFoldDB" id="A0AA88LEL2"/>
<dbReference type="EMBL" id="JAVRJZ010000009">
    <property type="protein sequence ID" value="KAK2718695.1"/>
    <property type="molecule type" value="Genomic_DNA"/>
</dbReference>
<proteinExistence type="predicted"/>
<feature type="region of interest" description="Disordered" evidence="2">
    <location>
        <begin position="170"/>
        <end position="220"/>
    </location>
</feature>
<dbReference type="InterPro" id="IPR050951">
    <property type="entry name" value="Retrovirus_Pol_polyprotein"/>
</dbReference>
<dbReference type="Gene3D" id="3.30.70.270">
    <property type="match status" value="1"/>
</dbReference>
<evidence type="ECO:0000256" key="1">
    <source>
        <dbReference type="ARBA" id="ARBA00023268"/>
    </source>
</evidence>
<dbReference type="PANTHER" id="PTHR37984:SF5">
    <property type="entry name" value="PROTEIN NYNRIN-LIKE"/>
    <property type="match status" value="1"/>
</dbReference>
<evidence type="ECO:0000259" key="3">
    <source>
        <dbReference type="Pfam" id="PF17919"/>
    </source>
</evidence>
<dbReference type="Gene3D" id="1.10.418.10">
    <property type="entry name" value="Calponin-like domain"/>
    <property type="match status" value="1"/>
</dbReference>
<dbReference type="PANTHER" id="PTHR37984">
    <property type="entry name" value="PROTEIN CBG26694"/>
    <property type="match status" value="1"/>
</dbReference>
<dbReference type="Proteomes" id="UP001187531">
    <property type="component" value="Unassembled WGS sequence"/>
</dbReference>
<reference evidence="4" key="1">
    <citation type="submission" date="2023-07" db="EMBL/GenBank/DDBJ databases">
        <title>Chromosome-level genome assembly of Artemia franciscana.</title>
        <authorList>
            <person name="Jo E."/>
        </authorList>
    </citation>
    <scope>NUCLEOTIDE SEQUENCE</scope>
    <source>
        <tissue evidence="4">Whole body</tissue>
    </source>
</reference>
<feature type="domain" description="Reverse transcriptase/retrotransposon-derived protein RNase H-like" evidence="3">
    <location>
        <begin position="30"/>
        <end position="121"/>
    </location>
</feature>
<dbReference type="InterPro" id="IPR043128">
    <property type="entry name" value="Rev_trsase/Diguanyl_cyclase"/>
</dbReference>
<dbReference type="InterPro" id="IPR043502">
    <property type="entry name" value="DNA/RNA_pol_sf"/>
</dbReference>